<reference evidence="1" key="1">
    <citation type="submission" date="2019-12" db="EMBL/GenBank/DDBJ databases">
        <title>Genome sequencing and annotation of Brassica cretica.</title>
        <authorList>
            <person name="Studholme D.J."/>
            <person name="Sarris P.F."/>
        </authorList>
    </citation>
    <scope>NUCLEOTIDE SEQUENCE</scope>
    <source>
        <strain evidence="1">PFS-001/15</strain>
        <tissue evidence="1">Leaf</tissue>
    </source>
</reference>
<dbReference type="EMBL" id="QGKW02001940">
    <property type="protein sequence ID" value="KAF2558078.1"/>
    <property type="molecule type" value="Genomic_DNA"/>
</dbReference>
<evidence type="ECO:0000313" key="2">
    <source>
        <dbReference type="Proteomes" id="UP000712281"/>
    </source>
</evidence>
<sequence>MLYRKDDGQLISEIGTFKSYKAILTCINVVTSNAILSQRAPEVLLKSYVYTEKVGSYDLINIIVNHWVHSFSDTNLYLFHDSLAALLLDPWNRATTAEASSRIPVGFGVVVGFSYELKQSDMWPQDILIYLEN</sequence>
<dbReference type="Proteomes" id="UP000712281">
    <property type="component" value="Unassembled WGS sequence"/>
</dbReference>
<protein>
    <submittedName>
        <fullName evidence="1">Uncharacterized protein</fullName>
    </submittedName>
</protein>
<evidence type="ECO:0000313" key="1">
    <source>
        <dbReference type="EMBL" id="KAF2558078.1"/>
    </source>
</evidence>
<proteinExistence type="predicted"/>
<gene>
    <name evidence="1" type="ORF">F2Q68_00013077</name>
</gene>
<comment type="caution">
    <text evidence="1">The sequence shown here is derived from an EMBL/GenBank/DDBJ whole genome shotgun (WGS) entry which is preliminary data.</text>
</comment>
<organism evidence="1 2">
    <name type="scientific">Brassica cretica</name>
    <name type="common">Mustard</name>
    <dbReference type="NCBI Taxonomy" id="69181"/>
    <lineage>
        <taxon>Eukaryota</taxon>
        <taxon>Viridiplantae</taxon>
        <taxon>Streptophyta</taxon>
        <taxon>Embryophyta</taxon>
        <taxon>Tracheophyta</taxon>
        <taxon>Spermatophyta</taxon>
        <taxon>Magnoliopsida</taxon>
        <taxon>eudicotyledons</taxon>
        <taxon>Gunneridae</taxon>
        <taxon>Pentapetalae</taxon>
        <taxon>rosids</taxon>
        <taxon>malvids</taxon>
        <taxon>Brassicales</taxon>
        <taxon>Brassicaceae</taxon>
        <taxon>Brassiceae</taxon>
        <taxon>Brassica</taxon>
    </lineage>
</organism>
<accession>A0A8S9HT05</accession>
<dbReference type="AlphaFoldDB" id="A0A8S9HT05"/>
<name>A0A8S9HT05_BRACR</name>